<proteinExistence type="predicted"/>
<protein>
    <recommendedName>
        <fullName evidence="1">Knr4/Smi1-like domain-containing protein</fullName>
    </recommendedName>
</protein>
<sequence>MPFWDEELQEEPMISVKETDIQRIEQAVNGRLPVRYLEQIQEQNDGAPEAMAVMVEFENTWSDEETGLHLPLRSMSSLTFERYLDELSILRKWDVEGNVMMFAEGEGSYFWYFHFMEAAEPTVWCLDISDETTHFVAATYDEWLTKLSSDVPEVVMPDVVFLTLPEIKDILRGDDENEKLLAYSHWMILDEEQEELIEAFMTLIERNDQPDLLDSYAYYLMEVLTNNPELLEQKRDDVTTLILSKGDDLDAEDLLSWMDEEIDEEL</sequence>
<name>A0A0V8GH01_9BACL</name>
<accession>A0A0V8GH01</accession>
<comment type="caution">
    <text evidence="2">The sequence shown here is derived from an EMBL/GenBank/DDBJ whole genome shotgun (WGS) entry which is preliminary data.</text>
</comment>
<dbReference type="Pfam" id="PF09346">
    <property type="entry name" value="SMI1_KNR4"/>
    <property type="match status" value="1"/>
</dbReference>
<dbReference type="EMBL" id="LNQL01000002">
    <property type="protein sequence ID" value="KSU49540.1"/>
    <property type="molecule type" value="Genomic_DNA"/>
</dbReference>
<evidence type="ECO:0000259" key="1">
    <source>
        <dbReference type="Pfam" id="PF09346"/>
    </source>
</evidence>
<evidence type="ECO:0000313" key="2">
    <source>
        <dbReference type="EMBL" id="KSU49540.1"/>
    </source>
</evidence>
<gene>
    <name evidence="2" type="ORF">AS033_09245</name>
</gene>
<dbReference type="InterPro" id="IPR018958">
    <property type="entry name" value="Knr4/Smi1-like_dom"/>
</dbReference>
<dbReference type="SUPFAM" id="SSF160631">
    <property type="entry name" value="SMI1/KNR4-like"/>
    <property type="match status" value="1"/>
</dbReference>
<evidence type="ECO:0000313" key="3">
    <source>
        <dbReference type="Proteomes" id="UP000053797"/>
    </source>
</evidence>
<organism evidence="2 3">
    <name type="scientific">Exiguobacterium indicum</name>
    <dbReference type="NCBI Taxonomy" id="296995"/>
    <lineage>
        <taxon>Bacteria</taxon>
        <taxon>Bacillati</taxon>
        <taxon>Bacillota</taxon>
        <taxon>Bacilli</taxon>
        <taxon>Bacillales</taxon>
        <taxon>Bacillales Family XII. Incertae Sedis</taxon>
        <taxon>Exiguobacterium</taxon>
    </lineage>
</organism>
<dbReference type="Proteomes" id="UP000053797">
    <property type="component" value="Unassembled WGS sequence"/>
</dbReference>
<feature type="domain" description="Knr4/Smi1-like" evidence="1">
    <location>
        <begin position="16"/>
        <end position="145"/>
    </location>
</feature>
<dbReference type="Gene3D" id="3.40.1580.10">
    <property type="entry name" value="SMI1/KNR4-like"/>
    <property type="match status" value="1"/>
</dbReference>
<dbReference type="RefSeq" id="WP_058265287.1">
    <property type="nucleotide sequence ID" value="NZ_FMYN01000002.1"/>
</dbReference>
<reference evidence="2 3" key="1">
    <citation type="journal article" date="2015" name="Int. J. Syst. Evol. Microbiol.">
        <title>Exiguobacterium enclense sp. nov., isolated from sediment.</title>
        <authorList>
            <person name="Dastager S.G."/>
            <person name="Mawlankar R."/>
            <person name="Sonalkar V.V."/>
            <person name="Thorat M.N."/>
            <person name="Mual P."/>
            <person name="Verma A."/>
            <person name="Krishnamurthi S."/>
            <person name="Tang S.K."/>
            <person name="Li W.J."/>
        </authorList>
    </citation>
    <scope>NUCLEOTIDE SEQUENCE [LARGE SCALE GENOMIC DNA]</scope>
    <source>
        <strain evidence="2 3">NIO-1109</strain>
    </source>
</reference>
<dbReference type="InterPro" id="IPR037883">
    <property type="entry name" value="Knr4/Smi1-like_sf"/>
</dbReference>
<dbReference type="AlphaFoldDB" id="A0A0V8GH01"/>